<keyword evidence="13" id="KW-1185">Reference proteome</keyword>
<dbReference type="EMBL" id="CAXKWB010017575">
    <property type="protein sequence ID" value="CAL4119297.1"/>
    <property type="molecule type" value="Genomic_DNA"/>
</dbReference>
<feature type="active site" description="Nucleophile" evidence="9">
    <location>
        <position position="301"/>
    </location>
</feature>
<dbReference type="SUPFAM" id="SSF56024">
    <property type="entry name" value="Phospholipase D/nuclease"/>
    <property type="match status" value="2"/>
</dbReference>
<evidence type="ECO:0000256" key="6">
    <source>
        <dbReference type="ARBA" id="ARBA00022839"/>
    </source>
</evidence>
<dbReference type="GO" id="GO:0004527">
    <property type="term" value="F:exonuclease activity"/>
    <property type="evidence" value="ECO:0007669"/>
    <property type="project" value="UniProtKB-KW"/>
</dbReference>
<dbReference type="GO" id="GO:0003690">
    <property type="term" value="F:double-stranded DNA binding"/>
    <property type="evidence" value="ECO:0007669"/>
    <property type="project" value="TreeGrafter"/>
</dbReference>
<comment type="subcellular location">
    <subcellularLocation>
        <location evidence="1">Nucleus</location>
    </subcellularLocation>
</comment>
<name>A0AAV2RBW3_MEGNR</name>
<feature type="binding site" evidence="10">
    <location>
        <position position="303"/>
    </location>
    <ligand>
        <name>substrate</name>
    </ligand>
</feature>
<reference evidence="12 13" key="1">
    <citation type="submission" date="2024-05" db="EMBL/GenBank/DDBJ databases">
        <authorList>
            <person name="Wallberg A."/>
        </authorList>
    </citation>
    <scope>NUCLEOTIDE SEQUENCE [LARGE SCALE GENOMIC DNA]</scope>
</reference>
<gene>
    <name evidence="12" type="ORF">MNOR_LOCUS21640</name>
</gene>
<dbReference type="AlphaFoldDB" id="A0AAV2RBW3"/>
<sequence length="634" mass="71677">MPKFVSTLCHLAEQGVADIWHQPRCKCHVVYVSPTGQWYCLPLDIGQLIWLAKVASLAGTSQRSKATQESNNTPASWYSFRYQSFKVQKSLENSECPEDWRSANVTPIHKKGDRTDPSNYRPMSKYGINNQLQSLFQSQVEYHKDQIVSDRNRNKCKLLITNNITDTSVQSKEPAGKKRKLPDASSENKKISPQLPFFERLSASTPFNFFLNKSFTVKATHNDPFSLVLPDLLNKRLGEIVESAQLSFMVDLDFLMAMYKACGWEDRPLLVMYGQMEGNPRNYNNLTTTRVNLPFQYGTHHTKMMLLQYTAGLRIVIHTANLVTDDWFEKTQGFWVSPVFPPLEGEKSSILDGESPTRFKRDLVDYLQSYKAPDLTRWSHVIRKYDFTACNAIFIGSTPGYHLGEARDKWGHMKVRKAIKQHTPVWKSSVPVIVQCSSIGSLGKDSKTWLSTELGISLTGNAIPTASPPPVKLGYLTVLIEKMHGQEHCGSYRLDVGSDLQACGREAFLRKMRCCNSAQKKSYDSHLYILSYVHSSVFVTQTLFFVLGNGYTSDTPLGQPLKRPYQIFTKSFQSKIGSVFKFIFTSSNSFGATLCPLPVFDISNKNTFSGHAKSLQPDLVDIAEDTVDHFGQSY</sequence>
<keyword evidence="7" id="KW-0234">DNA repair</keyword>
<comment type="caution">
    <text evidence="12">The sequence shown here is derived from an EMBL/GenBank/DDBJ whole genome shotgun (WGS) entry which is preliminary data.</text>
</comment>
<evidence type="ECO:0000313" key="12">
    <source>
        <dbReference type="EMBL" id="CAL4119297.1"/>
    </source>
</evidence>
<protein>
    <recommendedName>
        <fullName evidence="14">Tyrosyl-DNA phosphodiesterase 1</fullName>
    </recommendedName>
</protein>
<dbReference type="Pfam" id="PF06087">
    <property type="entry name" value="Tyr-DNA_phospho"/>
    <property type="match status" value="1"/>
</dbReference>
<evidence type="ECO:0000256" key="8">
    <source>
        <dbReference type="ARBA" id="ARBA00023242"/>
    </source>
</evidence>
<keyword evidence="8" id="KW-0539">Nucleus</keyword>
<feature type="region of interest" description="Disordered" evidence="11">
    <location>
        <begin position="168"/>
        <end position="188"/>
    </location>
</feature>
<evidence type="ECO:0000256" key="9">
    <source>
        <dbReference type="PIRSR" id="PIRSR610347-1"/>
    </source>
</evidence>
<dbReference type="GO" id="GO:0005634">
    <property type="term" value="C:nucleus"/>
    <property type="evidence" value="ECO:0007669"/>
    <property type="project" value="UniProtKB-SubCell"/>
</dbReference>
<dbReference type="Proteomes" id="UP001497623">
    <property type="component" value="Unassembled WGS sequence"/>
</dbReference>
<comment type="similarity">
    <text evidence="2">Belongs to the tyrosyl-DNA phosphodiesterase family.</text>
</comment>
<dbReference type="GO" id="GO:0017005">
    <property type="term" value="F:3'-tyrosyl-DNA phosphodiesterase activity"/>
    <property type="evidence" value="ECO:0007669"/>
    <property type="project" value="TreeGrafter"/>
</dbReference>
<evidence type="ECO:0000256" key="11">
    <source>
        <dbReference type="SAM" id="MobiDB-lite"/>
    </source>
</evidence>
<dbReference type="PANTHER" id="PTHR12415:SF0">
    <property type="entry name" value="TYROSYL-DNA PHOSPHODIESTERASE 1"/>
    <property type="match status" value="1"/>
</dbReference>
<accession>A0AAV2RBW3</accession>
<evidence type="ECO:0000256" key="4">
    <source>
        <dbReference type="ARBA" id="ARBA00022763"/>
    </source>
</evidence>
<evidence type="ECO:0000256" key="3">
    <source>
        <dbReference type="ARBA" id="ARBA00022722"/>
    </source>
</evidence>
<dbReference type="PANTHER" id="PTHR12415">
    <property type="entry name" value="TYROSYL-DNA PHOSPHODIESTERASE 1"/>
    <property type="match status" value="1"/>
</dbReference>
<proteinExistence type="inferred from homology"/>
<evidence type="ECO:0008006" key="14">
    <source>
        <dbReference type="Google" id="ProtNLM"/>
    </source>
</evidence>
<keyword evidence="4" id="KW-0227">DNA damage</keyword>
<feature type="non-terminal residue" evidence="12">
    <location>
        <position position="634"/>
    </location>
</feature>
<keyword evidence="5" id="KW-0378">Hydrolase</keyword>
<evidence type="ECO:0000256" key="5">
    <source>
        <dbReference type="ARBA" id="ARBA00022801"/>
    </source>
</evidence>
<evidence type="ECO:0000256" key="2">
    <source>
        <dbReference type="ARBA" id="ARBA00010205"/>
    </source>
</evidence>
<organism evidence="12 13">
    <name type="scientific">Meganyctiphanes norvegica</name>
    <name type="common">Northern krill</name>
    <name type="synonym">Thysanopoda norvegica</name>
    <dbReference type="NCBI Taxonomy" id="48144"/>
    <lineage>
        <taxon>Eukaryota</taxon>
        <taxon>Metazoa</taxon>
        <taxon>Ecdysozoa</taxon>
        <taxon>Arthropoda</taxon>
        <taxon>Crustacea</taxon>
        <taxon>Multicrustacea</taxon>
        <taxon>Malacostraca</taxon>
        <taxon>Eumalacostraca</taxon>
        <taxon>Eucarida</taxon>
        <taxon>Euphausiacea</taxon>
        <taxon>Euphausiidae</taxon>
        <taxon>Meganyctiphanes</taxon>
    </lineage>
</organism>
<dbReference type="GO" id="GO:0003697">
    <property type="term" value="F:single-stranded DNA binding"/>
    <property type="evidence" value="ECO:0007669"/>
    <property type="project" value="TreeGrafter"/>
</dbReference>
<evidence type="ECO:0000256" key="7">
    <source>
        <dbReference type="ARBA" id="ARBA00023204"/>
    </source>
</evidence>
<evidence type="ECO:0000256" key="1">
    <source>
        <dbReference type="ARBA" id="ARBA00004123"/>
    </source>
</evidence>
<evidence type="ECO:0000256" key="10">
    <source>
        <dbReference type="PIRSR" id="PIRSR610347-2"/>
    </source>
</evidence>
<keyword evidence="6" id="KW-0269">Exonuclease</keyword>
<evidence type="ECO:0000313" key="13">
    <source>
        <dbReference type="Proteomes" id="UP001497623"/>
    </source>
</evidence>
<keyword evidence="3" id="KW-0540">Nuclease</keyword>
<dbReference type="InterPro" id="IPR010347">
    <property type="entry name" value="Tdp1"/>
</dbReference>
<dbReference type="GO" id="GO:0006281">
    <property type="term" value="P:DNA repair"/>
    <property type="evidence" value="ECO:0007669"/>
    <property type="project" value="UniProtKB-KW"/>
</dbReference>
<dbReference type="Gene3D" id="3.30.870.10">
    <property type="entry name" value="Endonuclease Chain A"/>
    <property type="match status" value="2"/>
</dbReference>